<dbReference type="AlphaFoldDB" id="A0A5S5DK20"/>
<dbReference type="EMBL" id="VNIA01000008">
    <property type="protein sequence ID" value="TYP96261.1"/>
    <property type="molecule type" value="Genomic_DNA"/>
</dbReference>
<accession>A0A5S5DK20</accession>
<keyword evidence="2" id="KW-1185">Reference proteome</keyword>
<proteinExistence type="predicted"/>
<dbReference type="PANTHER" id="PTHR48079:SF6">
    <property type="entry name" value="NAD(P)-BINDING DOMAIN-CONTAINING PROTEIN-RELATED"/>
    <property type="match status" value="1"/>
</dbReference>
<reference evidence="1 2" key="1">
    <citation type="submission" date="2019-07" db="EMBL/GenBank/DDBJ databases">
        <title>Genomic Encyclopedia of Type Strains, Phase IV (KMG-IV): sequencing the most valuable type-strain genomes for metagenomic binning, comparative biology and taxonomic classification.</title>
        <authorList>
            <person name="Goeker M."/>
        </authorList>
    </citation>
    <scope>NUCLEOTIDE SEQUENCE [LARGE SCALE GENOMIC DNA]</scope>
    <source>
        <strain evidence="1 2">DSM 18961</strain>
    </source>
</reference>
<dbReference type="InterPro" id="IPR036291">
    <property type="entry name" value="NAD(P)-bd_dom_sf"/>
</dbReference>
<name>A0A5S5DK20_9FLAO</name>
<sequence length="252" mass="28797">MKTYSILGCGWLGLPLATQFISKGICIKGSSTSVDKLEKLKKYKITSYLVDIEKEGDYQEFLDAEVLIIAITSKDINAYEYLVSQIEKASVKKVVFISSTSVYPSLNKVITEEDDTIDSLLAKVENIFRNNTNFKTTIIRFAGLFGGDRKPGNWFRNKKVPHPKGYVNMIHREDCIAIIEKIIKQDVWNETFNACSNHHPTREAFYTNAKKSIGMEPPVFDDSQPLKYKIISPKKLETRLGYRFKHNDLLNI</sequence>
<dbReference type="InterPro" id="IPR051783">
    <property type="entry name" value="NAD(P)-dependent_oxidoreduct"/>
</dbReference>
<dbReference type="GO" id="GO:0005737">
    <property type="term" value="C:cytoplasm"/>
    <property type="evidence" value="ECO:0007669"/>
    <property type="project" value="TreeGrafter"/>
</dbReference>
<dbReference type="OrthoDB" id="751203at2"/>
<comment type="caution">
    <text evidence="1">The sequence shown here is derived from an EMBL/GenBank/DDBJ whole genome shotgun (WGS) entry which is preliminary data.</text>
</comment>
<organism evidence="1 2">
    <name type="scientific">Tenacibaculum adriaticum</name>
    <dbReference type="NCBI Taxonomy" id="413713"/>
    <lineage>
        <taxon>Bacteria</taxon>
        <taxon>Pseudomonadati</taxon>
        <taxon>Bacteroidota</taxon>
        <taxon>Flavobacteriia</taxon>
        <taxon>Flavobacteriales</taxon>
        <taxon>Flavobacteriaceae</taxon>
        <taxon>Tenacibaculum</taxon>
    </lineage>
</organism>
<evidence type="ECO:0000313" key="2">
    <source>
        <dbReference type="Proteomes" id="UP000323136"/>
    </source>
</evidence>
<evidence type="ECO:0000313" key="1">
    <source>
        <dbReference type="EMBL" id="TYP96261.1"/>
    </source>
</evidence>
<dbReference type="SUPFAM" id="SSF51735">
    <property type="entry name" value="NAD(P)-binding Rossmann-fold domains"/>
    <property type="match status" value="1"/>
</dbReference>
<dbReference type="Proteomes" id="UP000323136">
    <property type="component" value="Unassembled WGS sequence"/>
</dbReference>
<dbReference type="RefSeq" id="WP_148871169.1">
    <property type="nucleotide sequence ID" value="NZ_VNIA01000008.1"/>
</dbReference>
<gene>
    <name evidence="1" type="ORF">C7447_10811</name>
</gene>
<dbReference type="GO" id="GO:0004029">
    <property type="term" value="F:aldehyde dehydrogenase (NAD+) activity"/>
    <property type="evidence" value="ECO:0007669"/>
    <property type="project" value="TreeGrafter"/>
</dbReference>
<dbReference type="Gene3D" id="3.40.50.720">
    <property type="entry name" value="NAD(P)-binding Rossmann-like Domain"/>
    <property type="match status" value="1"/>
</dbReference>
<dbReference type="PANTHER" id="PTHR48079">
    <property type="entry name" value="PROTEIN YEEZ"/>
    <property type="match status" value="1"/>
</dbReference>
<protein>
    <submittedName>
        <fullName evidence="1">Nucleoside-diphosphate-sugar epimerase</fullName>
    </submittedName>
</protein>